<name>A0A9P0TNF1_PIEBR</name>
<dbReference type="Proteomes" id="UP001152562">
    <property type="component" value="Unassembled WGS sequence"/>
</dbReference>
<reference evidence="2" key="1">
    <citation type="submission" date="2022-05" db="EMBL/GenBank/DDBJ databases">
        <authorList>
            <person name="Okamura Y."/>
        </authorList>
    </citation>
    <scope>NUCLEOTIDE SEQUENCE</scope>
</reference>
<protein>
    <submittedName>
        <fullName evidence="2">Uncharacterized protein</fullName>
    </submittedName>
</protein>
<evidence type="ECO:0000256" key="1">
    <source>
        <dbReference type="SAM" id="MobiDB-lite"/>
    </source>
</evidence>
<accession>A0A9P0TNF1</accession>
<feature type="compositionally biased region" description="Basic and acidic residues" evidence="1">
    <location>
        <begin position="88"/>
        <end position="101"/>
    </location>
</feature>
<keyword evidence="3" id="KW-1185">Reference proteome</keyword>
<sequence>MSWSSRRIVHFKSSHINGLTAGNDILARTFHAITNFLLKNRHLLLGPSEDDVMAIVCPLRRYISGSVLAVTPNYLPLRRHARCFNGSTDKRRSGREGDALRCRSAAATTESDLPEEEARRA</sequence>
<evidence type="ECO:0000313" key="3">
    <source>
        <dbReference type="Proteomes" id="UP001152562"/>
    </source>
</evidence>
<gene>
    <name evidence="2" type="ORF">PIBRA_LOCUS9442</name>
</gene>
<evidence type="ECO:0000313" key="2">
    <source>
        <dbReference type="EMBL" id="CAH4033118.1"/>
    </source>
</evidence>
<dbReference type="AlphaFoldDB" id="A0A9P0TNF1"/>
<organism evidence="2 3">
    <name type="scientific">Pieris brassicae</name>
    <name type="common">White butterfly</name>
    <name type="synonym">Large white butterfly</name>
    <dbReference type="NCBI Taxonomy" id="7116"/>
    <lineage>
        <taxon>Eukaryota</taxon>
        <taxon>Metazoa</taxon>
        <taxon>Ecdysozoa</taxon>
        <taxon>Arthropoda</taxon>
        <taxon>Hexapoda</taxon>
        <taxon>Insecta</taxon>
        <taxon>Pterygota</taxon>
        <taxon>Neoptera</taxon>
        <taxon>Endopterygota</taxon>
        <taxon>Lepidoptera</taxon>
        <taxon>Glossata</taxon>
        <taxon>Ditrysia</taxon>
        <taxon>Papilionoidea</taxon>
        <taxon>Pieridae</taxon>
        <taxon>Pierinae</taxon>
        <taxon>Pieris</taxon>
    </lineage>
</organism>
<proteinExistence type="predicted"/>
<feature type="region of interest" description="Disordered" evidence="1">
    <location>
        <begin position="86"/>
        <end position="121"/>
    </location>
</feature>
<dbReference type="EMBL" id="CALOZG010000029">
    <property type="protein sequence ID" value="CAH4033118.1"/>
    <property type="molecule type" value="Genomic_DNA"/>
</dbReference>
<comment type="caution">
    <text evidence="2">The sequence shown here is derived from an EMBL/GenBank/DDBJ whole genome shotgun (WGS) entry which is preliminary data.</text>
</comment>